<comment type="caution">
    <text evidence="1">The sequence shown here is derived from an EMBL/GenBank/DDBJ whole genome shotgun (WGS) entry which is preliminary data.</text>
</comment>
<keyword evidence="2" id="KW-1185">Reference proteome</keyword>
<protein>
    <submittedName>
        <fullName evidence="1">Rnf213 protein</fullName>
    </submittedName>
</protein>
<organism evidence="1 2">
    <name type="scientific">Symbiodinium necroappetens</name>
    <dbReference type="NCBI Taxonomy" id="1628268"/>
    <lineage>
        <taxon>Eukaryota</taxon>
        <taxon>Sar</taxon>
        <taxon>Alveolata</taxon>
        <taxon>Dinophyceae</taxon>
        <taxon>Suessiales</taxon>
        <taxon>Symbiodiniaceae</taxon>
        <taxon>Symbiodinium</taxon>
    </lineage>
</organism>
<dbReference type="PANTHER" id="PTHR22605:SF1">
    <property type="entry name" value="RZ-TYPE DOMAIN-CONTAINING PROTEIN"/>
    <property type="match status" value="1"/>
</dbReference>
<feature type="non-terminal residue" evidence="1">
    <location>
        <position position="127"/>
    </location>
</feature>
<sequence length="127" mass="14958">MSAWDFGMLSKTEEKRYVQAILKALPFQSLEERPMHCCMVSVVLACHNFLRSENDIAAVSLRDVRRVANLVPYYLRKLEHQNDIRLPEEQEHKQALLLKAFYVAICLCYWFRLKSQQRTALLKEIEA</sequence>
<dbReference type="Proteomes" id="UP000601435">
    <property type="component" value="Unassembled WGS sequence"/>
</dbReference>
<proteinExistence type="predicted"/>
<dbReference type="OrthoDB" id="413957at2759"/>
<evidence type="ECO:0000313" key="1">
    <source>
        <dbReference type="EMBL" id="CAE7875777.1"/>
    </source>
</evidence>
<dbReference type="GO" id="GO:0016887">
    <property type="term" value="F:ATP hydrolysis activity"/>
    <property type="evidence" value="ECO:0007669"/>
    <property type="project" value="InterPro"/>
</dbReference>
<feature type="non-terminal residue" evidence="1">
    <location>
        <position position="1"/>
    </location>
</feature>
<name>A0A813APQ1_9DINO</name>
<gene>
    <name evidence="1" type="primary">Rnf213</name>
    <name evidence="1" type="ORF">SNEC2469_LOCUS28516</name>
</gene>
<reference evidence="1" key="1">
    <citation type="submission" date="2021-02" db="EMBL/GenBank/DDBJ databases">
        <authorList>
            <person name="Dougan E. K."/>
            <person name="Rhodes N."/>
            <person name="Thang M."/>
            <person name="Chan C."/>
        </authorList>
    </citation>
    <scope>NUCLEOTIDE SEQUENCE</scope>
</reference>
<dbReference type="GO" id="GO:0004842">
    <property type="term" value="F:ubiquitin-protein transferase activity"/>
    <property type="evidence" value="ECO:0007669"/>
    <property type="project" value="InterPro"/>
</dbReference>
<dbReference type="EMBL" id="CAJNJA010062162">
    <property type="protein sequence ID" value="CAE7875777.1"/>
    <property type="molecule type" value="Genomic_DNA"/>
</dbReference>
<dbReference type="AlphaFoldDB" id="A0A813APQ1"/>
<accession>A0A813APQ1</accession>
<dbReference type="InterPro" id="IPR031248">
    <property type="entry name" value="RNF213"/>
</dbReference>
<evidence type="ECO:0000313" key="2">
    <source>
        <dbReference type="Proteomes" id="UP000601435"/>
    </source>
</evidence>
<dbReference type="PANTHER" id="PTHR22605">
    <property type="entry name" value="RZ-TYPE DOMAIN-CONTAINING PROTEIN"/>
    <property type="match status" value="1"/>
</dbReference>